<dbReference type="InterPro" id="IPR011333">
    <property type="entry name" value="SKP1/BTB/POZ_sf"/>
</dbReference>
<dbReference type="InterPro" id="IPR000210">
    <property type="entry name" value="BTB/POZ_dom"/>
</dbReference>
<evidence type="ECO:0000256" key="1">
    <source>
        <dbReference type="ARBA" id="ARBA00023242"/>
    </source>
</evidence>
<dbReference type="InterPro" id="IPR051095">
    <property type="entry name" value="Dros_DevTransReg"/>
</dbReference>
<dbReference type="EMBL" id="SEYY01001967">
    <property type="protein sequence ID" value="KAB7505021.1"/>
    <property type="molecule type" value="Genomic_DNA"/>
</dbReference>
<dbReference type="Pfam" id="PF00651">
    <property type="entry name" value="BTB"/>
    <property type="match status" value="1"/>
</dbReference>
<evidence type="ECO:0000313" key="4">
    <source>
        <dbReference type="EMBL" id="KAB7505021.1"/>
    </source>
</evidence>
<proteinExistence type="predicted"/>
<feature type="region of interest" description="Disordered" evidence="2">
    <location>
        <begin position="120"/>
        <end position="188"/>
    </location>
</feature>
<dbReference type="AlphaFoldDB" id="A0A5N5TET8"/>
<organism evidence="4 5">
    <name type="scientific">Armadillidium nasatum</name>
    <dbReference type="NCBI Taxonomy" id="96803"/>
    <lineage>
        <taxon>Eukaryota</taxon>
        <taxon>Metazoa</taxon>
        <taxon>Ecdysozoa</taxon>
        <taxon>Arthropoda</taxon>
        <taxon>Crustacea</taxon>
        <taxon>Multicrustacea</taxon>
        <taxon>Malacostraca</taxon>
        <taxon>Eumalacostraca</taxon>
        <taxon>Peracarida</taxon>
        <taxon>Isopoda</taxon>
        <taxon>Oniscidea</taxon>
        <taxon>Crinocheta</taxon>
        <taxon>Armadillidiidae</taxon>
        <taxon>Armadillidium</taxon>
    </lineage>
</organism>
<protein>
    <submittedName>
        <fullName evidence="4">Protein tramtrack, alpha isoform</fullName>
    </submittedName>
</protein>
<dbReference type="CDD" id="cd18315">
    <property type="entry name" value="BTB_POZ_BAB-like"/>
    <property type="match status" value="1"/>
</dbReference>
<dbReference type="SMART" id="SM00225">
    <property type="entry name" value="BTB"/>
    <property type="match status" value="1"/>
</dbReference>
<sequence length="285" mass="31726">MAEYCLRWNNHQPNLVTVFSELLNAETLVDVTLATDGHFIHAHKLVLSACSVYFKDLFGSNPCKHPIVFLKDIKIEDLKTVIDFIYRGEVNVSQERLQDVLKTAESLRIKGLADKPFSYDEYPSQSRSGGQQHLSSSFSSQRSSLTDSREQQQSGDADDLIDVSGGDGHSPPAHKKRKVAASQDSSDGAQEIESFGKFVNYFLETNHEEDRHKSNGKEENAQQQKPPSAAPTVNDEGTTTTTPTPKNSSGSSAKEKQKDEKEVTAIPVASESRPEFQEYSMYEKH</sequence>
<accession>A0A5N5TET8</accession>
<keyword evidence="1" id="KW-0539">Nucleus</keyword>
<evidence type="ECO:0000313" key="5">
    <source>
        <dbReference type="Proteomes" id="UP000326759"/>
    </source>
</evidence>
<dbReference type="Gene3D" id="3.30.710.10">
    <property type="entry name" value="Potassium Channel Kv1.1, Chain A"/>
    <property type="match status" value="1"/>
</dbReference>
<dbReference type="PANTHER" id="PTHR23110:SF81">
    <property type="entry name" value="BTB-PROTEIN-VII, ISOFORM F-RELATED"/>
    <property type="match status" value="1"/>
</dbReference>
<dbReference type="GO" id="GO:0006357">
    <property type="term" value="P:regulation of transcription by RNA polymerase II"/>
    <property type="evidence" value="ECO:0007669"/>
    <property type="project" value="TreeGrafter"/>
</dbReference>
<reference evidence="4 5" key="1">
    <citation type="journal article" date="2019" name="PLoS Biol.">
        <title>Sex chromosomes control vertical transmission of feminizing Wolbachia symbionts in an isopod.</title>
        <authorList>
            <person name="Becking T."/>
            <person name="Chebbi M.A."/>
            <person name="Giraud I."/>
            <person name="Moumen B."/>
            <person name="Laverre T."/>
            <person name="Caubet Y."/>
            <person name="Peccoud J."/>
            <person name="Gilbert C."/>
            <person name="Cordaux R."/>
        </authorList>
    </citation>
    <scope>NUCLEOTIDE SEQUENCE [LARGE SCALE GENOMIC DNA]</scope>
    <source>
        <strain evidence="4">ANa2</strain>
        <tissue evidence="4">Whole body excluding digestive tract and cuticle</tissue>
    </source>
</reference>
<name>A0A5N5TET8_9CRUS</name>
<feature type="compositionally biased region" description="Basic and acidic residues" evidence="2">
    <location>
        <begin position="253"/>
        <end position="263"/>
    </location>
</feature>
<feature type="region of interest" description="Disordered" evidence="2">
    <location>
        <begin position="205"/>
        <end position="285"/>
    </location>
</feature>
<dbReference type="SUPFAM" id="SSF54695">
    <property type="entry name" value="POZ domain"/>
    <property type="match status" value="1"/>
</dbReference>
<feature type="compositionally biased region" description="Basic and acidic residues" evidence="2">
    <location>
        <begin position="272"/>
        <end position="285"/>
    </location>
</feature>
<dbReference type="OrthoDB" id="10261408at2759"/>
<feature type="compositionally biased region" description="Basic and acidic residues" evidence="2">
    <location>
        <begin position="205"/>
        <end position="220"/>
    </location>
</feature>
<evidence type="ECO:0000259" key="3">
    <source>
        <dbReference type="PROSITE" id="PS50097"/>
    </source>
</evidence>
<dbReference type="PROSITE" id="PS50097">
    <property type="entry name" value="BTB"/>
    <property type="match status" value="1"/>
</dbReference>
<feature type="domain" description="BTB" evidence="3">
    <location>
        <begin position="29"/>
        <end position="94"/>
    </location>
</feature>
<feature type="compositionally biased region" description="Low complexity" evidence="2">
    <location>
        <begin position="128"/>
        <end position="146"/>
    </location>
</feature>
<dbReference type="PANTHER" id="PTHR23110">
    <property type="entry name" value="BTB DOMAIN TRANSCRIPTION FACTOR"/>
    <property type="match status" value="1"/>
</dbReference>
<gene>
    <name evidence="4" type="primary">ttk_3</name>
    <name evidence="4" type="ORF">Anas_06602</name>
</gene>
<dbReference type="GO" id="GO:0005634">
    <property type="term" value="C:nucleus"/>
    <property type="evidence" value="ECO:0007669"/>
    <property type="project" value="TreeGrafter"/>
</dbReference>
<keyword evidence="5" id="KW-1185">Reference proteome</keyword>
<dbReference type="Proteomes" id="UP000326759">
    <property type="component" value="Unassembled WGS sequence"/>
</dbReference>
<evidence type="ECO:0000256" key="2">
    <source>
        <dbReference type="SAM" id="MobiDB-lite"/>
    </source>
</evidence>
<comment type="caution">
    <text evidence="4">The sequence shown here is derived from an EMBL/GenBank/DDBJ whole genome shotgun (WGS) entry which is preliminary data.</text>
</comment>